<protein>
    <submittedName>
        <fullName evidence="9">Unnamed protein product</fullName>
    </submittedName>
</protein>
<name>A0A9W6T9S9_CANBO</name>
<dbReference type="EMBL" id="BSXN01005453">
    <property type="protein sequence ID" value="GME82772.1"/>
    <property type="molecule type" value="Genomic_DNA"/>
</dbReference>
<evidence type="ECO:0000256" key="3">
    <source>
        <dbReference type="ARBA" id="ARBA00022679"/>
    </source>
</evidence>
<dbReference type="GO" id="GO:0046872">
    <property type="term" value="F:metal ion binding"/>
    <property type="evidence" value="ECO:0007669"/>
    <property type="project" value="UniProtKB-KW"/>
</dbReference>
<dbReference type="SMART" id="SM00220">
    <property type="entry name" value="S_TKc"/>
    <property type="match status" value="1"/>
</dbReference>
<dbReference type="PROSITE" id="PS00108">
    <property type="entry name" value="PROTEIN_KINASE_ST"/>
    <property type="match status" value="1"/>
</dbReference>
<dbReference type="InterPro" id="IPR000719">
    <property type="entry name" value="Prot_kinase_dom"/>
</dbReference>
<dbReference type="Gene3D" id="1.10.510.10">
    <property type="entry name" value="Transferase(Phosphotransferase) domain 1"/>
    <property type="match status" value="1"/>
</dbReference>
<feature type="domain" description="Protein kinase" evidence="8">
    <location>
        <begin position="1"/>
        <end position="191"/>
    </location>
</feature>
<keyword evidence="10" id="KW-1185">Reference proteome</keyword>
<dbReference type="Proteomes" id="UP001165120">
    <property type="component" value="Unassembled WGS sequence"/>
</dbReference>
<dbReference type="InterPro" id="IPR051931">
    <property type="entry name" value="PAK3-like"/>
</dbReference>
<keyword evidence="3" id="KW-0808">Transferase</keyword>
<evidence type="ECO:0000259" key="8">
    <source>
        <dbReference type="PROSITE" id="PS50011"/>
    </source>
</evidence>
<organism evidence="9 10">
    <name type="scientific">Candida boidinii</name>
    <name type="common">Yeast</name>
    <dbReference type="NCBI Taxonomy" id="5477"/>
    <lineage>
        <taxon>Eukaryota</taxon>
        <taxon>Fungi</taxon>
        <taxon>Dikarya</taxon>
        <taxon>Ascomycota</taxon>
        <taxon>Saccharomycotina</taxon>
        <taxon>Pichiomycetes</taxon>
        <taxon>Pichiales</taxon>
        <taxon>Pichiaceae</taxon>
        <taxon>Ogataea</taxon>
        <taxon>Ogataea/Candida clade</taxon>
    </lineage>
</organism>
<comment type="caution">
    <text evidence="9">The sequence shown here is derived from an EMBL/GenBank/DDBJ whole genome shotgun (WGS) entry which is preliminary data.</text>
</comment>
<dbReference type="FunFam" id="1.10.510.10:FF:000768">
    <property type="entry name" value="Non-specific serine/threonine protein kinase"/>
    <property type="match status" value="1"/>
</dbReference>
<dbReference type="PROSITE" id="PS50011">
    <property type="entry name" value="PROTEIN_KINASE_DOM"/>
    <property type="match status" value="1"/>
</dbReference>
<dbReference type="Pfam" id="PF00069">
    <property type="entry name" value="Pkinase"/>
    <property type="match status" value="1"/>
</dbReference>
<dbReference type="GO" id="GO:0005524">
    <property type="term" value="F:ATP binding"/>
    <property type="evidence" value="ECO:0007669"/>
    <property type="project" value="UniProtKB-KW"/>
</dbReference>
<dbReference type="AlphaFoldDB" id="A0A9W6T9S9"/>
<evidence type="ECO:0000256" key="4">
    <source>
        <dbReference type="ARBA" id="ARBA00022723"/>
    </source>
</evidence>
<dbReference type="PANTHER" id="PTHR45832">
    <property type="entry name" value="SERINE/THREONINE-PROTEIN KINASE SAMKA-RELATED-RELATED"/>
    <property type="match status" value="1"/>
</dbReference>
<evidence type="ECO:0000256" key="6">
    <source>
        <dbReference type="ARBA" id="ARBA00022840"/>
    </source>
</evidence>
<evidence type="ECO:0000313" key="10">
    <source>
        <dbReference type="Proteomes" id="UP001165120"/>
    </source>
</evidence>
<dbReference type="InterPro" id="IPR011009">
    <property type="entry name" value="Kinase-like_dom_sf"/>
</dbReference>
<dbReference type="PANTHER" id="PTHR45832:SF22">
    <property type="entry name" value="SERINE_THREONINE-PROTEIN KINASE SAMKA-RELATED"/>
    <property type="match status" value="1"/>
</dbReference>
<proteinExistence type="inferred from homology"/>
<dbReference type="InterPro" id="IPR008271">
    <property type="entry name" value="Ser/Thr_kinase_AS"/>
</dbReference>
<sequence>MKDSRHKNIVNFIEAYLNGKSDLWVIMEFMEGGSLTDVIENNPKMNERQIAAICHETTKGLLHLHKNHFIHRDIKSDNVLLDAKGNVKITDFGFCAKLTGEKSKRATMVGTPYWMAPEVIRQWEYDEKVDIWSLGIMTIEMIEGEPPYLNEEPLKALYLILENGTPQLKNPDENRQNFSKMLVQLLNYQVF</sequence>
<evidence type="ECO:0000313" key="9">
    <source>
        <dbReference type="EMBL" id="GME82772.1"/>
    </source>
</evidence>
<evidence type="ECO:0000256" key="7">
    <source>
        <dbReference type="ARBA" id="ARBA00022842"/>
    </source>
</evidence>
<evidence type="ECO:0000256" key="2">
    <source>
        <dbReference type="ARBA" id="ARBA00008874"/>
    </source>
</evidence>
<reference evidence="9" key="1">
    <citation type="submission" date="2023-04" db="EMBL/GenBank/DDBJ databases">
        <title>Candida boidinii NBRC 10035.</title>
        <authorList>
            <person name="Ichikawa N."/>
            <person name="Sato H."/>
            <person name="Tonouchi N."/>
        </authorList>
    </citation>
    <scope>NUCLEOTIDE SEQUENCE</scope>
    <source>
        <strain evidence="9">NBRC 10035</strain>
    </source>
</reference>
<gene>
    <name evidence="9" type="ORF">Cboi02_000683700</name>
</gene>
<keyword evidence="7" id="KW-0460">Magnesium</keyword>
<dbReference type="SUPFAM" id="SSF56112">
    <property type="entry name" value="Protein kinase-like (PK-like)"/>
    <property type="match status" value="1"/>
</dbReference>
<evidence type="ECO:0000256" key="1">
    <source>
        <dbReference type="ARBA" id="ARBA00001946"/>
    </source>
</evidence>
<keyword evidence="6" id="KW-0067">ATP-binding</keyword>
<comment type="cofactor">
    <cofactor evidence="1">
        <name>Mg(2+)</name>
        <dbReference type="ChEBI" id="CHEBI:18420"/>
    </cofactor>
</comment>
<keyword evidence="5" id="KW-0547">Nucleotide-binding</keyword>
<dbReference type="GO" id="GO:0004672">
    <property type="term" value="F:protein kinase activity"/>
    <property type="evidence" value="ECO:0007669"/>
    <property type="project" value="InterPro"/>
</dbReference>
<evidence type="ECO:0000256" key="5">
    <source>
        <dbReference type="ARBA" id="ARBA00022741"/>
    </source>
</evidence>
<keyword evidence="4" id="KW-0479">Metal-binding</keyword>
<accession>A0A9W6T9S9</accession>
<comment type="similarity">
    <text evidence="2">Belongs to the protein kinase superfamily. STE Ser/Thr protein kinase family. STE20 subfamily.</text>
</comment>